<feature type="region of interest" description="Disordered" evidence="1">
    <location>
        <begin position="422"/>
        <end position="441"/>
    </location>
</feature>
<evidence type="ECO:0000313" key="4">
    <source>
        <dbReference type="Proteomes" id="UP001212997"/>
    </source>
</evidence>
<proteinExistence type="predicted"/>
<reference evidence="3" key="1">
    <citation type="submission" date="2022-07" db="EMBL/GenBank/DDBJ databases">
        <title>Genome Sequence of Physisporinus lineatus.</title>
        <authorList>
            <person name="Buettner E."/>
        </authorList>
    </citation>
    <scope>NUCLEOTIDE SEQUENCE</scope>
    <source>
        <strain evidence="3">VT162</strain>
    </source>
</reference>
<feature type="compositionally biased region" description="Low complexity" evidence="1">
    <location>
        <begin position="78"/>
        <end position="87"/>
    </location>
</feature>
<evidence type="ECO:0000313" key="3">
    <source>
        <dbReference type="EMBL" id="KAJ3485383.1"/>
    </source>
</evidence>
<dbReference type="Gene3D" id="3.40.50.1820">
    <property type="entry name" value="alpha/beta hydrolase"/>
    <property type="match status" value="2"/>
</dbReference>
<feature type="region of interest" description="Disordered" evidence="1">
    <location>
        <begin position="78"/>
        <end position="114"/>
    </location>
</feature>
<feature type="chain" id="PRO_5042174358" description="Alpha/beta-hydrolase" evidence="2">
    <location>
        <begin position="24"/>
        <end position="553"/>
    </location>
</feature>
<feature type="compositionally biased region" description="Acidic residues" evidence="1">
    <location>
        <begin position="430"/>
        <end position="441"/>
    </location>
</feature>
<dbReference type="Proteomes" id="UP001212997">
    <property type="component" value="Unassembled WGS sequence"/>
</dbReference>
<feature type="region of interest" description="Disordered" evidence="1">
    <location>
        <begin position="505"/>
        <end position="532"/>
    </location>
</feature>
<organism evidence="3 4">
    <name type="scientific">Meripilus lineatus</name>
    <dbReference type="NCBI Taxonomy" id="2056292"/>
    <lineage>
        <taxon>Eukaryota</taxon>
        <taxon>Fungi</taxon>
        <taxon>Dikarya</taxon>
        <taxon>Basidiomycota</taxon>
        <taxon>Agaricomycotina</taxon>
        <taxon>Agaricomycetes</taxon>
        <taxon>Polyporales</taxon>
        <taxon>Meripilaceae</taxon>
        <taxon>Meripilus</taxon>
    </lineage>
</organism>
<evidence type="ECO:0000256" key="1">
    <source>
        <dbReference type="SAM" id="MobiDB-lite"/>
    </source>
</evidence>
<sequence>MQSLWCPTPVIVLFRRLVNVVSTLSISHHYLLYRQARNADSDRPTACPAHAWATFRPLTWLPWISGSSSSGLSISLHGGGSLSASQDDIPDIPPPPSPPRDTSSPPRPQDPLHRLLSHPALFDPVRKPRYPIVLCHGLYGFDVRGPSSFPKLRTHYWANVLNVLRKRVGAEVIVTGVPSTGSIAARSESMDRLLQKHARGRANTFPSPSQQLEPHIKAVPSWIGARHVFFIVMAALLLTLQQDKLGLGNLRTKEEVFNVAREAIRHSAHPDLPEGEPPSQSKGYTLSLSSLPSSFTTLLLSLLDSPAYANLTTHYLKSVFNPATPNDPSVKYFSVAGRISSMNIWHPLWLPKMVLDDFEEAHRASLSEKHSSLILAGIPDHELWGNDGLVTLQSARWGEFLGTMEECDHWSLRGAGGLESGVELSTSVSDPDDSVPTDSDDAWSLGDWAKFVKAWKREEKKSNAPVPRPAPRPSPQPADSSFFADDVVRASTDKLSAVFDWIVEQVPSRSPPPQQQQQQQQEKMPPAKSDIASKADLERFYVALCRKLYEEGL</sequence>
<name>A0AAD5V446_9APHY</name>
<feature type="signal peptide" evidence="2">
    <location>
        <begin position="1"/>
        <end position="23"/>
    </location>
</feature>
<keyword evidence="2" id="KW-0732">Signal</keyword>
<dbReference type="InterPro" id="IPR029058">
    <property type="entry name" value="AB_hydrolase_fold"/>
</dbReference>
<evidence type="ECO:0008006" key="5">
    <source>
        <dbReference type="Google" id="ProtNLM"/>
    </source>
</evidence>
<keyword evidence="4" id="KW-1185">Reference proteome</keyword>
<dbReference type="AlphaFoldDB" id="A0AAD5V446"/>
<dbReference type="SUPFAM" id="SSF53474">
    <property type="entry name" value="alpha/beta-Hydrolases"/>
    <property type="match status" value="1"/>
</dbReference>
<accession>A0AAD5V446</accession>
<feature type="region of interest" description="Disordered" evidence="1">
    <location>
        <begin position="459"/>
        <end position="481"/>
    </location>
</feature>
<protein>
    <recommendedName>
        <fullName evidence="5">Alpha/beta-hydrolase</fullName>
    </recommendedName>
</protein>
<dbReference type="EMBL" id="JANAWD010000155">
    <property type="protein sequence ID" value="KAJ3485383.1"/>
    <property type="molecule type" value="Genomic_DNA"/>
</dbReference>
<comment type="caution">
    <text evidence="3">The sequence shown here is derived from an EMBL/GenBank/DDBJ whole genome shotgun (WGS) entry which is preliminary data.</text>
</comment>
<gene>
    <name evidence="3" type="ORF">NLI96_g5007</name>
</gene>
<feature type="compositionally biased region" description="Pro residues" evidence="1">
    <location>
        <begin position="91"/>
        <end position="109"/>
    </location>
</feature>
<feature type="compositionally biased region" description="Pro residues" evidence="1">
    <location>
        <begin position="466"/>
        <end position="476"/>
    </location>
</feature>
<evidence type="ECO:0000256" key="2">
    <source>
        <dbReference type="SAM" id="SignalP"/>
    </source>
</evidence>